<feature type="transmembrane region" description="Helical" evidence="2">
    <location>
        <begin position="12"/>
        <end position="32"/>
    </location>
</feature>
<dbReference type="GO" id="GO:0016788">
    <property type="term" value="F:hydrolase activity, acting on ester bonds"/>
    <property type="evidence" value="ECO:0007669"/>
    <property type="project" value="InterPro"/>
</dbReference>
<comment type="caution">
    <text evidence="3">The sequence shown here is derived from an EMBL/GenBank/DDBJ whole genome shotgun (WGS) entry which is preliminary data.</text>
</comment>
<evidence type="ECO:0000313" key="3">
    <source>
        <dbReference type="EMBL" id="KAG7058940.1"/>
    </source>
</evidence>
<sequence length="328" mass="35700">MKLGFHTHSPSKMFYSAGFITSILPLIAARVIEDTSLAGRTTYPFNNLVAYGDELSDNGNGSFAHGITGDPANVYGFGTWTNGPVAVSYLSDLLQVPLTDYAFGGCCGGGDFGATFDNIYTKSKAGATDMIGQVANYTDRGAPGIRSSLQFLWFGENDLSMHTDAFWLGDPKNAQFATDAAAKITTQVKNLIDKGAPYVMVANIYPKHLAPVTPKYLCGTSADCIKTWGQVIQQANSAIQKSLGQFGNKVIYYDVFSFMLQILANPKAYGFPKPLNLFCDGDETAQWTDCMIDGHANEYFWMNFIQPTTAGHKLIAQDMKKTIDAHFA</sequence>
<dbReference type="Proteomes" id="UP000699042">
    <property type="component" value="Unassembled WGS sequence"/>
</dbReference>
<keyword evidence="2" id="KW-0812">Transmembrane</keyword>
<dbReference type="SUPFAM" id="SSF52266">
    <property type="entry name" value="SGNH hydrolase"/>
    <property type="match status" value="1"/>
</dbReference>
<dbReference type="PANTHER" id="PTHR22835:SF663">
    <property type="entry name" value="LIPASE-LIKE"/>
    <property type="match status" value="1"/>
</dbReference>
<dbReference type="AlphaFoldDB" id="A0A9P7RL90"/>
<organism evidence="3 4">
    <name type="scientific">Colletotrichum scovillei</name>
    <dbReference type="NCBI Taxonomy" id="1209932"/>
    <lineage>
        <taxon>Eukaryota</taxon>
        <taxon>Fungi</taxon>
        <taxon>Dikarya</taxon>
        <taxon>Ascomycota</taxon>
        <taxon>Pezizomycotina</taxon>
        <taxon>Sordariomycetes</taxon>
        <taxon>Hypocreomycetidae</taxon>
        <taxon>Glomerellales</taxon>
        <taxon>Glomerellaceae</taxon>
        <taxon>Colletotrichum</taxon>
        <taxon>Colletotrichum acutatum species complex</taxon>
    </lineage>
</organism>
<evidence type="ECO:0000313" key="4">
    <source>
        <dbReference type="Proteomes" id="UP000699042"/>
    </source>
</evidence>
<dbReference type="InterPro" id="IPR036514">
    <property type="entry name" value="SGNH_hydro_sf"/>
</dbReference>
<accession>A0A9P7RL90</accession>
<gene>
    <name evidence="3" type="ORF">JMJ77_006309</name>
</gene>
<dbReference type="EMBL" id="JAESDN010000001">
    <property type="protein sequence ID" value="KAG7058940.1"/>
    <property type="molecule type" value="Genomic_DNA"/>
</dbReference>
<evidence type="ECO:0000256" key="2">
    <source>
        <dbReference type="SAM" id="Phobius"/>
    </source>
</evidence>
<evidence type="ECO:0000256" key="1">
    <source>
        <dbReference type="ARBA" id="ARBA00008668"/>
    </source>
</evidence>
<dbReference type="Gene3D" id="3.40.50.1110">
    <property type="entry name" value="SGNH hydrolase"/>
    <property type="match status" value="1"/>
</dbReference>
<comment type="similarity">
    <text evidence="1">Belongs to the 'GDSL' lipolytic enzyme family.</text>
</comment>
<dbReference type="Pfam" id="PF00657">
    <property type="entry name" value="Lipase_GDSL"/>
    <property type="match status" value="1"/>
</dbReference>
<reference evidence="3" key="1">
    <citation type="submission" date="2021-05" db="EMBL/GenBank/DDBJ databases">
        <title>Comparative genomics of three Colletotrichum scovillei strains and genetic complementation revealed genes involved fungal growth and virulence on chili pepper.</title>
        <authorList>
            <person name="Hsieh D.-K."/>
            <person name="Chuang S.-C."/>
            <person name="Chen C.-Y."/>
            <person name="Chao Y.-T."/>
            <person name="Lu M.-Y.J."/>
            <person name="Lee M.-H."/>
            <person name="Shih M.-C."/>
        </authorList>
    </citation>
    <scope>NUCLEOTIDE SEQUENCE</scope>
    <source>
        <strain evidence="3">Coll-153</strain>
    </source>
</reference>
<dbReference type="InterPro" id="IPR001087">
    <property type="entry name" value="GDSL"/>
</dbReference>
<keyword evidence="4" id="KW-1185">Reference proteome</keyword>
<keyword evidence="2" id="KW-0472">Membrane</keyword>
<proteinExistence type="inferred from homology"/>
<protein>
    <submittedName>
        <fullName evidence="3">Gdsl family lipase</fullName>
    </submittedName>
</protein>
<keyword evidence="2" id="KW-1133">Transmembrane helix</keyword>
<name>A0A9P7RL90_9PEZI</name>
<dbReference type="PANTHER" id="PTHR22835">
    <property type="entry name" value="ZINC FINGER FYVE DOMAIN CONTAINING PROTEIN"/>
    <property type="match status" value="1"/>
</dbReference>